<gene>
    <name evidence="2" type="ORF">Indivirus_1_230</name>
</gene>
<dbReference type="SUPFAM" id="SSF54768">
    <property type="entry name" value="dsRNA-binding domain-like"/>
    <property type="match status" value="1"/>
</dbReference>
<organism evidence="2">
    <name type="scientific">Indivirus ILV1</name>
    <dbReference type="NCBI Taxonomy" id="1977633"/>
    <lineage>
        <taxon>Viruses</taxon>
        <taxon>Varidnaviria</taxon>
        <taxon>Bamfordvirae</taxon>
        <taxon>Nucleocytoviricota</taxon>
        <taxon>Megaviricetes</taxon>
        <taxon>Imitervirales</taxon>
        <taxon>Mimiviridae</taxon>
        <taxon>Klosneuvirinae</taxon>
        <taxon>Indivirus</taxon>
    </lineage>
</organism>
<dbReference type="Pfam" id="PF00035">
    <property type="entry name" value="dsrm"/>
    <property type="match status" value="1"/>
</dbReference>
<dbReference type="Gene3D" id="3.30.160.20">
    <property type="match status" value="1"/>
</dbReference>
<dbReference type="EMBL" id="KY684085">
    <property type="protein sequence ID" value="ARF09607.1"/>
    <property type="molecule type" value="Genomic_DNA"/>
</dbReference>
<feature type="domain" description="DRBM" evidence="1">
    <location>
        <begin position="2"/>
        <end position="65"/>
    </location>
</feature>
<name>A0A1V0SD20_9VIRU</name>
<evidence type="ECO:0000259" key="1">
    <source>
        <dbReference type="Pfam" id="PF00035"/>
    </source>
</evidence>
<evidence type="ECO:0000313" key="2">
    <source>
        <dbReference type="EMBL" id="ARF09607.1"/>
    </source>
</evidence>
<reference evidence="2" key="1">
    <citation type="journal article" date="2017" name="Science">
        <title>Giant viruses with an expanded complement of translation system components.</title>
        <authorList>
            <person name="Schulz F."/>
            <person name="Yutin N."/>
            <person name="Ivanova N.N."/>
            <person name="Ortega D.R."/>
            <person name="Lee T.K."/>
            <person name="Vierheilig J."/>
            <person name="Daims H."/>
            <person name="Horn M."/>
            <person name="Wagner M."/>
            <person name="Jensen G.J."/>
            <person name="Kyrpides N.C."/>
            <person name="Koonin E.V."/>
            <person name="Woyke T."/>
        </authorList>
    </citation>
    <scope>NUCLEOTIDE SEQUENCE</scope>
    <source>
        <strain evidence="2">ILV1</strain>
    </source>
</reference>
<dbReference type="InterPro" id="IPR014720">
    <property type="entry name" value="dsRBD_dom"/>
</dbReference>
<sequence length="205" mass="24072">MWKNIIQEYCQKNNLEFPKYDTHKISTTENNQIIWKCSINFKNYPICYGIDLTKKGAEIKAAAELYTFIDKSVQEKVKQYKRTQKSNDIKSLNFRSYDRIILVDGENCDFEIKKLNSKDLICIFVAKNTSKNIVFEHQEEYENCHVFISECVGKDAADHLLTFYAGILSVIHPDGKYIILTKDHYGEFLEKFMRNCKFICSLDEL</sequence>
<proteinExistence type="predicted"/>
<accession>A0A1V0SD20</accession>
<protein>
    <submittedName>
        <fullName evidence="2">Double-stranded RNA binding motif-containing protein</fullName>
    </submittedName>
</protein>